<dbReference type="Pfam" id="PF22042">
    <property type="entry name" value="EF-G_D2"/>
    <property type="match status" value="1"/>
</dbReference>
<organism evidence="7 8">
    <name type="scientific">Candidatus Colwellbacteria bacterium CG23_combo_of_CG06-09_8_20_14_all_42_19</name>
    <dbReference type="NCBI Taxonomy" id="1974541"/>
    <lineage>
        <taxon>Bacteria</taxon>
        <taxon>Candidatus Colwelliibacteriota</taxon>
    </lineage>
</organism>
<dbReference type="InterPro" id="IPR005225">
    <property type="entry name" value="Small_GTP-bd"/>
</dbReference>
<dbReference type="InterPro" id="IPR053905">
    <property type="entry name" value="EF-G-like_DII"/>
</dbReference>
<dbReference type="GO" id="GO:0003924">
    <property type="term" value="F:GTPase activity"/>
    <property type="evidence" value="ECO:0007669"/>
    <property type="project" value="InterPro"/>
</dbReference>
<accession>A0A2H0AN66</accession>
<dbReference type="FunFam" id="3.40.50.10050:FF:000001">
    <property type="entry name" value="Translation initiation factor IF-2"/>
    <property type="match status" value="1"/>
</dbReference>
<dbReference type="InterPro" id="IPR009000">
    <property type="entry name" value="Transl_B-barrel_sf"/>
</dbReference>
<dbReference type="Gene3D" id="2.40.30.10">
    <property type="entry name" value="Translation factors"/>
    <property type="match status" value="2"/>
</dbReference>
<keyword evidence="3" id="KW-0547">Nucleotide-binding</keyword>
<comment type="similarity">
    <text evidence="1">Belongs to the TRAFAC class translation factor GTPase superfamily. Classic translation factor GTPase family. IF-2 subfamily.</text>
</comment>
<gene>
    <name evidence="7" type="ORF">COX15_01640</name>
</gene>
<dbReference type="SUPFAM" id="SSF52156">
    <property type="entry name" value="Initiation factor IF2/eIF5b, domain 3"/>
    <property type="match status" value="1"/>
</dbReference>
<evidence type="ECO:0000256" key="4">
    <source>
        <dbReference type="ARBA" id="ARBA00022917"/>
    </source>
</evidence>
<dbReference type="InterPro" id="IPR027417">
    <property type="entry name" value="P-loop_NTPase"/>
</dbReference>
<keyword evidence="5" id="KW-0342">GTP-binding</keyword>
<evidence type="ECO:0000256" key="1">
    <source>
        <dbReference type="ARBA" id="ARBA00007733"/>
    </source>
</evidence>
<dbReference type="PRINTS" id="PR00315">
    <property type="entry name" value="ELONGATNFCT"/>
</dbReference>
<dbReference type="SUPFAM" id="SSF52540">
    <property type="entry name" value="P-loop containing nucleoside triphosphate hydrolases"/>
    <property type="match status" value="1"/>
</dbReference>
<dbReference type="Pfam" id="PF11987">
    <property type="entry name" value="IF-2"/>
    <property type="match status" value="1"/>
</dbReference>
<evidence type="ECO:0000256" key="3">
    <source>
        <dbReference type="ARBA" id="ARBA00022741"/>
    </source>
</evidence>
<feature type="domain" description="Tr-type G" evidence="6">
    <location>
        <begin position="11"/>
        <end position="184"/>
    </location>
</feature>
<sequence>MRETSLKSLLPRPPIVVVVGHVDHGKTSLLDYIRKTNVVGREAGSITQSTGAYEIKHPPTGGGKYITFIDTPGHEAFSRMRERGAKVADIAILVVAADEGIKPQTLEALNILKNSKTPFVVAITKIDKPNANVEKVKNELLANGVLLEGYGGDISWQAISSKTGAGIDELLNFILLMGEVLDLKYDPHAPAKGFIIESLKDMRRGIIARLVLRDGVLHAGDELKTVSASGRIKILENFLGEKVSKLIPSAPASVVGFESIPLVGEEFYAGELPSLKIIVPGKEEIEKEINEEGKINAILKADTSGSLEVLKQVIEHLINLKSISVGDITDGDVKLAVSSQSIIIGFRIKANKAAESLAKAHGIKMFVSDIIYKLVESIEIYNKEQLGPIFSGELDVLKVFGEESKRQIIGGRVAFGFIRTGSEIHIERNDSSLGVGRILNLQERKTDVSEVKEGTECGLLILSETKIRAGDKIKTL</sequence>
<dbReference type="InterPro" id="IPR023115">
    <property type="entry name" value="TIF_IF2_dom3"/>
</dbReference>
<protein>
    <recommendedName>
        <fullName evidence="6">Tr-type G domain-containing protein</fullName>
    </recommendedName>
</protein>
<dbReference type="CDD" id="cd01887">
    <property type="entry name" value="IF2_eIF5B"/>
    <property type="match status" value="1"/>
</dbReference>
<dbReference type="InterPro" id="IPR015760">
    <property type="entry name" value="TIF_IF2"/>
</dbReference>
<dbReference type="Gene3D" id="3.40.50.300">
    <property type="entry name" value="P-loop containing nucleotide triphosphate hydrolases"/>
    <property type="match status" value="1"/>
</dbReference>
<dbReference type="PROSITE" id="PS51722">
    <property type="entry name" value="G_TR_2"/>
    <property type="match status" value="1"/>
</dbReference>
<dbReference type="Pfam" id="PF00009">
    <property type="entry name" value="GTP_EFTU"/>
    <property type="match status" value="1"/>
</dbReference>
<dbReference type="Proteomes" id="UP000230007">
    <property type="component" value="Unassembled WGS sequence"/>
</dbReference>
<dbReference type="GO" id="GO:0005737">
    <property type="term" value="C:cytoplasm"/>
    <property type="evidence" value="ECO:0007669"/>
    <property type="project" value="TreeGrafter"/>
</dbReference>
<evidence type="ECO:0000259" key="6">
    <source>
        <dbReference type="PROSITE" id="PS51722"/>
    </source>
</evidence>
<dbReference type="SUPFAM" id="SSF50447">
    <property type="entry name" value="Translation proteins"/>
    <property type="match status" value="2"/>
</dbReference>
<dbReference type="GO" id="GO:0005525">
    <property type="term" value="F:GTP binding"/>
    <property type="evidence" value="ECO:0007669"/>
    <property type="project" value="UniProtKB-KW"/>
</dbReference>
<proteinExistence type="inferred from homology"/>
<keyword evidence="4" id="KW-0648">Protein biosynthesis</keyword>
<keyword evidence="2" id="KW-0396">Initiation factor</keyword>
<dbReference type="Gene3D" id="3.40.50.10050">
    <property type="entry name" value="Translation initiation factor IF- 2, domain 3"/>
    <property type="match status" value="1"/>
</dbReference>
<evidence type="ECO:0000256" key="2">
    <source>
        <dbReference type="ARBA" id="ARBA00022540"/>
    </source>
</evidence>
<dbReference type="PANTHER" id="PTHR43381:SF5">
    <property type="entry name" value="TR-TYPE G DOMAIN-CONTAINING PROTEIN"/>
    <property type="match status" value="1"/>
</dbReference>
<dbReference type="InterPro" id="IPR036925">
    <property type="entry name" value="TIF_IF2_dom3_sf"/>
</dbReference>
<evidence type="ECO:0000313" key="8">
    <source>
        <dbReference type="Proteomes" id="UP000230007"/>
    </source>
</evidence>
<name>A0A2H0AN66_9BACT</name>
<dbReference type="FunFam" id="3.40.50.300:FF:000019">
    <property type="entry name" value="Translation initiation factor IF-2"/>
    <property type="match status" value="1"/>
</dbReference>
<dbReference type="AlphaFoldDB" id="A0A2H0AN66"/>
<dbReference type="EMBL" id="PCSK01000034">
    <property type="protein sequence ID" value="PIP46058.1"/>
    <property type="molecule type" value="Genomic_DNA"/>
</dbReference>
<dbReference type="PANTHER" id="PTHR43381">
    <property type="entry name" value="TRANSLATION INITIATION FACTOR IF-2-RELATED"/>
    <property type="match status" value="1"/>
</dbReference>
<comment type="caution">
    <text evidence="7">The sequence shown here is derived from an EMBL/GenBank/DDBJ whole genome shotgun (WGS) entry which is preliminary data.</text>
</comment>
<dbReference type="GO" id="GO:0003743">
    <property type="term" value="F:translation initiation factor activity"/>
    <property type="evidence" value="ECO:0007669"/>
    <property type="project" value="UniProtKB-KW"/>
</dbReference>
<dbReference type="InterPro" id="IPR000795">
    <property type="entry name" value="T_Tr_GTP-bd_dom"/>
</dbReference>
<evidence type="ECO:0000256" key="5">
    <source>
        <dbReference type="ARBA" id="ARBA00023134"/>
    </source>
</evidence>
<evidence type="ECO:0000313" key="7">
    <source>
        <dbReference type="EMBL" id="PIP46058.1"/>
    </source>
</evidence>
<reference evidence="7 8" key="1">
    <citation type="submission" date="2017-09" db="EMBL/GenBank/DDBJ databases">
        <title>Depth-based differentiation of microbial function through sediment-hosted aquifers and enrichment of novel symbionts in the deep terrestrial subsurface.</title>
        <authorList>
            <person name="Probst A.J."/>
            <person name="Ladd B."/>
            <person name="Jarett J.K."/>
            <person name="Geller-Mcgrath D.E."/>
            <person name="Sieber C.M."/>
            <person name="Emerson J.B."/>
            <person name="Anantharaman K."/>
            <person name="Thomas B.C."/>
            <person name="Malmstrom R."/>
            <person name="Stieglmeier M."/>
            <person name="Klingl A."/>
            <person name="Woyke T."/>
            <person name="Ryan C.M."/>
            <person name="Banfield J.F."/>
        </authorList>
    </citation>
    <scope>NUCLEOTIDE SEQUENCE [LARGE SCALE GENOMIC DNA]</scope>
    <source>
        <strain evidence="7">CG23_combo_of_CG06-09_8_20_14_all_42_19</strain>
    </source>
</reference>
<dbReference type="NCBIfam" id="TIGR00231">
    <property type="entry name" value="small_GTP"/>
    <property type="match status" value="1"/>
</dbReference>